<evidence type="ECO:0000256" key="1">
    <source>
        <dbReference type="SAM" id="MobiDB-lite"/>
    </source>
</evidence>
<comment type="caution">
    <text evidence="2">The sequence shown here is derived from an EMBL/GenBank/DDBJ whole genome shotgun (WGS) entry which is preliminary data.</text>
</comment>
<protein>
    <submittedName>
        <fullName evidence="2">Uncharacterized protein</fullName>
    </submittedName>
</protein>
<dbReference type="Proteomes" id="UP000324585">
    <property type="component" value="Unassembled WGS sequence"/>
</dbReference>
<reference evidence="3" key="1">
    <citation type="journal article" date="2019" name="Nat. Commun.">
        <title>Expansion of phycobilisome linker gene families in mesophilic red algae.</title>
        <authorList>
            <person name="Lee J."/>
            <person name="Kim D."/>
            <person name="Bhattacharya D."/>
            <person name="Yoon H.S."/>
        </authorList>
    </citation>
    <scope>NUCLEOTIDE SEQUENCE [LARGE SCALE GENOMIC DNA]</scope>
    <source>
        <strain evidence="3">CCMP 1328</strain>
    </source>
</reference>
<dbReference type="EMBL" id="VRMN01000002">
    <property type="protein sequence ID" value="KAA8497451.1"/>
    <property type="molecule type" value="Genomic_DNA"/>
</dbReference>
<feature type="region of interest" description="Disordered" evidence="1">
    <location>
        <begin position="843"/>
        <end position="865"/>
    </location>
</feature>
<gene>
    <name evidence="2" type="ORF">FVE85_1180</name>
</gene>
<evidence type="ECO:0000313" key="2">
    <source>
        <dbReference type="EMBL" id="KAA8497451.1"/>
    </source>
</evidence>
<feature type="region of interest" description="Disordered" evidence="1">
    <location>
        <begin position="401"/>
        <end position="424"/>
    </location>
</feature>
<dbReference type="OrthoDB" id="419694at2759"/>
<name>A0A5J4Z0P9_PORPP</name>
<organism evidence="2 3">
    <name type="scientific">Porphyridium purpureum</name>
    <name type="common">Red alga</name>
    <name type="synonym">Porphyridium cruentum</name>
    <dbReference type="NCBI Taxonomy" id="35688"/>
    <lineage>
        <taxon>Eukaryota</taxon>
        <taxon>Rhodophyta</taxon>
        <taxon>Bangiophyceae</taxon>
        <taxon>Porphyridiales</taxon>
        <taxon>Porphyridiaceae</taxon>
        <taxon>Porphyridium</taxon>
    </lineage>
</organism>
<sequence length="865" mass="94237">MPCGSLAVDTARVSALVVHRERIGTLVPASYAHKKRNHIPNTLVFGHFQGAFFHLVSQVSAAMGDSTFTTTNVATSSSDGVFLAPRCEIRRELTRLSVLMNDTGFAAVDNSDSTGGAPLLVAQRFVHSLGVHKVSLWNSTCDAPRPLREIRWISTGGTEPQTIFSPQNFVPDDASCFVFMTDGQVRSTEELARHASVTAHLPSLLIIFASGDRHLSRMSHFNVSVVMAHFTAAFTAAVLIVDAECSRLIAVKGDWLGDHLPQPPPLTDTLVLQDCPIVSANDLLDYPSRVYEPVDAGTIYLADGSLLDLQALMRARDPFESLSQISQADIENITRAYFVVGRLEEWRILLSHSLVSLDQMVATQMQASNDDSSTGVHGLLRRLRLAANDSERESLSAQIRQAVATSTSQERQAREQTSRSVRRPRAVVNDALDSTMSLSMFGMSATSLGRLSNRAALAGTIDPNAIAELASLDASGAPREEDMILYENGPVALCCKAMSDTEHNTNDFALNQALRVGQSPANAVIEPLLVALEFADGIERSDTSPLTREPLSVCLPIVSLANEHNRRAVFERLCLVFMHGLSMQHVWLIALSSILRTLETQEWAAAGTTPTGRLLEWFAAQIMEHVILPEGSRLSPDASRPINEALVAILRSEVLTVHSSVEEASVILRLIYRFSTRAAFSNATLRQSMLARIAVAVPQMHRNWLQNNRADVWADQGATSLSALLSSICDTRVDARGAHISIAGTSRLVASLEPLLPRHAHKAVVTFANSLAISMDDLVVPGLSLVVRATLDCITSPDISSHEAVQLVRGYTNDVAAEMNADKAGIVTSEQALDTIRRSPPWAQVPVEPMPPVKRTFESSRQFRR</sequence>
<evidence type="ECO:0000313" key="3">
    <source>
        <dbReference type="Proteomes" id="UP000324585"/>
    </source>
</evidence>
<accession>A0A5J4Z0P9</accession>
<dbReference type="AlphaFoldDB" id="A0A5J4Z0P9"/>
<proteinExistence type="predicted"/>
<keyword evidence="3" id="KW-1185">Reference proteome</keyword>
<feature type="compositionally biased region" description="Polar residues" evidence="1">
    <location>
        <begin position="401"/>
        <end position="410"/>
    </location>
</feature>